<dbReference type="KEGG" id="asan:AWM72_06095"/>
<dbReference type="GeneID" id="92903636"/>
<evidence type="ECO:0000313" key="4">
    <source>
        <dbReference type="Proteomes" id="UP000069912"/>
    </source>
</evidence>
<evidence type="ECO:0000313" key="3">
    <source>
        <dbReference type="EMBL" id="PKZ20682.1"/>
    </source>
</evidence>
<dbReference type="Pfam" id="PF08349">
    <property type="entry name" value="DUF1722"/>
    <property type="match status" value="1"/>
</dbReference>
<dbReference type="InterPro" id="IPR013560">
    <property type="entry name" value="DUF1722"/>
</dbReference>
<feature type="domain" description="DUF1722" evidence="1">
    <location>
        <begin position="16"/>
        <end position="123"/>
    </location>
</feature>
<sequence length="126" mass="14686">MSKQVQACQKLWAQNKYLVLSKSQKLYLEIREYLKTEEPELDVVEAYIDQAKAMPEDRGQVVNAYQHVWGYFKKLATDREKADFMALLSAYREGEANKDNLAQAVRDLLVLYPNAYLEQSTLLYEV</sequence>
<reference evidence="3 5" key="3">
    <citation type="submission" date="2017-12" db="EMBL/GenBank/DDBJ databases">
        <title>Phylogenetic diversity of female urinary microbiome.</title>
        <authorList>
            <person name="Thomas-White K."/>
            <person name="Wolfe A.J."/>
        </authorList>
    </citation>
    <scope>NUCLEOTIDE SEQUENCE [LARGE SCALE GENOMIC DNA]</scope>
    <source>
        <strain evidence="3 5">UMB0139</strain>
    </source>
</reference>
<dbReference type="RefSeq" id="WP_067974864.1">
    <property type="nucleotide sequence ID" value="NZ_CAJHKM010000001.1"/>
</dbReference>
<gene>
    <name evidence="2" type="ORF">AWM72_06095</name>
    <name evidence="3" type="ORF">CYJ28_09355</name>
</gene>
<dbReference type="AlphaFoldDB" id="A0A109RDW3"/>
<dbReference type="Proteomes" id="UP000234239">
    <property type="component" value="Unassembled WGS sequence"/>
</dbReference>
<evidence type="ECO:0000313" key="5">
    <source>
        <dbReference type="Proteomes" id="UP000234239"/>
    </source>
</evidence>
<protein>
    <submittedName>
        <fullName evidence="3">DUF1722 domain-containing protein</fullName>
    </submittedName>
</protein>
<reference evidence="4" key="2">
    <citation type="submission" date="2016-01" db="EMBL/GenBank/DDBJ databases">
        <title>Six Aerococcus type strain genome sequencing and assembly using PacBio and Illumina Hiseq.</title>
        <authorList>
            <person name="Carkaci D."/>
            <person name="Dargis R."/>
            <person name="Nielsen X.C."/>
            <person name="Skovgaard O."/>
            <person name="Fuursted K."/>
            <person name="Christensen J.J."/>
        </authorList>
    </citation>
    <scope>NUCLEOTIDE SEQUENCE [LARGE SCALE GENOMIC DNA]</scope>
    <source>
        <strain evidence="4">CCUG43001</strain>
    </source>
</reference>
<dbReference type="Proteomes" id="UP000069912">
    <property type="component" value="Chromosome"/>
</dbReference>
<proteinExistence type="predicted"/>
<name>A0A109RDW3_9LACT</name>
<dbReference type="OrthoDB" id="9782576at2"/>
<organism evidence="2 4">
    <name type="scientific">Aerococcus sanguinicola</name>
    <dbReference type="NCBI Taxonomy" id="119206"/>
    <lineage>
        <taxon>Bacteria</taxon>
        <taxon>Bacillati</taxon>
        <taxon>Bacillota</taxon>
        <taxon>Bacilli</taxon>
        <taxon>Lactobacillales</taxon>
        <taxon>Aerococcaceae</taxon>
        <taxon>Aerococcus</taxon>
    </lineage>
</organism>
<evidence type="ECO:0000259" key="1">
    <source>
        <dbReference type="Pfam" id="PF08349"/>
    </source>
</evidence>
<accession>A0A109RDW3</accession>
<evidence type="ECO:0000313" key="2">
    <source>
        <dbReference type="EMBL" id="AMB94359.1"/>
    </source>
</evidence>
<reference evidence="2 4" key="1">
    <citation type="journal article" date="2016" name="Genome Announc.">
        <title>Complete Genome Sequences of Aerococcus christensenii CCUG 28831T, Aerococcus sanguinicola CCUG 43001T, Aerococcus urinae CCUG 36881T, Aerococcus urinaeequi CCUG 28094T, Aerococcus urinaehominis CCUG 42038 BT, and Aerococcus viridans CCUG 4311T.</title>
        <authorList>
            <person name="Carkaci D."/>
            <person name="Dargis R."/>
            <person name="Nielsen X.C."/>
            <person name="Skovgaard O."/>
            <person name="Fuursted K."/>
            <person name="Christensen J.J."/>
        </authorList>
    </citation>
    <scope>NUCLEOTIDE SEQUENCE [LARGE SCALE GENOMIC DNA]</scope>
    <source>
        <strain evidence="2 4">CCUG43001</strain>
    </source>
</reference>
<dbReference type="EMBL" id="PKGY01000007">
    <property type="protein sequence ID" value="PKZ20682.1"/>
    <property type="molecule type" value="Genomic_DNA"/>
</dbReference>
<keyword evidence="4" id="KW-1185">Reference proteome</keyword>
<dbReference type="EMBL" id="CP014160">
    <property type="protein sequence ID" value="AMB94359.1"/>
    <property type="molecule type" value="Genomic_DNA"/>
</dbReference>